<sequence>MGKAWKKDREPRYLSDKMSLKMIKEAAQQVVRGECSYSTYMSNSVEGSMVMKEQEIKGADERVTKKEWDEFVKHVSKSKTKRIQVFMIKIQHKKLRTMFSLLEKWMRDQSSGEEQVGPASSEEEQSVTLEIYYSNFSFTMVTKLKLWEVTFHPFGEWSTPKESLDKEGAVWISVYGRGDLGDGRRVTVVLVVLAHGRGDHGAGHPPPWAR</sequence>
<dbReference type="AlphaFoldDB" id="A0A8S9QBQ8"/>
<protein>
    <submittedName>
        <fullName evidence="1">Uncharacterized protein</fullName>
    </submittedName>
</protein>
<evidence type="ECO:0000313" key="1">
    <source>
        <dbReference type="EMBL" id="KAF3538401.1"/>
    </source>
</evidence>
<evidence type="ECO:0000313" key="2">
    <source>
        <dbReference type="Proteomes" id="UP000712600"/>
    </source>
</evidence>
<proteinExistence type="predicted"/>
<dbReference type="EMBL" id="QGKX02001290">
    <property type="protein sequence ID" value="KAF3538401.1"/>
    <property type="molecule type" value="Genomic_DNA"/>
</dbReference>
<name>A0A8S9QBQ8_BRACR</name>
<gene>
    <name evidence="1" type="ORF">F2Q69_00022863</name>
</gene>
<dbReference type="Proteomes" id="UP000712600">
    <property type="component" value="Unassembled WGS sequence"/>
</dbReference>
<organism evidence="1 2">
    <name type="scientific">Brassica cretica</name>
    <name type="common">Mustard</name>
    <dbReference type="NCBI Taxonomy" id="69181"/>
    <lineage>
        <taxon>Eukaryota</taxon>
        <taxon>Viridiplantae</taxon>
        <taxon>Streptophyta</taxon>
        <taxon>Embryophyta</taxon>
        <taxon>Tracheophyta</taxon>
        <taxon>Spermatophyta</taxon>
        <taxon>Magnoliopsida</taxon>
        <taxon>eudicotyledons</taxon>
        <taxon>Gunneridae</taxon>
        <taxon>Pentapetalae</taxon>
        <taxon>rosids</taxon>
        <taxon>malvids</taxon>
        <taxon>Brassicales</taxon>
        <taxon>Brassicaceae</taxon>
        <taxon>Brassiceae</taxon>
        <taxon>Brassica</taxon>
    </lineage>
</organism>
<accession>A0A8S9QBQ8</accession>
<comment type="caution">
    <text evidence="1">The sequence shown here is derived from an EMBL/GenBank/DDBJ whole genome shotgun (WGS) entry which is preliminary data.</text>
</comment>
<reference evidence="1" key="1">
    <citation type="submission" date="2019-12" db="EMBL/GenBank/DDBJ databases">
        <title>Genome sequencing and annotation of Brassica cretica.</title>
        <authorList>
            <person name="Studholme D.J."/>
            <person name="Sarris P."/>
        </authorList>
    </citation>
    <scope>NUCLEOTIDE SEQUENCE</scope>
    <source>
        <strain evidence="1">PFS-109/04</strain>
        <tissue evidence="1">Leaf</tissue>
    </source>
</reference>